<dbReference type="InterPro" id="IPR023088">
    <property type="entry name" value="PDEase"/>
</dbReference>
<dbReference type="InterPro" id="IPR003607">
    <property type="entry name" value="HD/PDEase_dom"/>
</dbReference>
<dbReference type="InterPro" id="IPR002073">
    <property type="entry name" value="PDEase_catalytic_dom"/>
</dbReference>
<dbReference type="AlphaFoldDB" id="B8BQP3"/>
<dbReference type="HOGENOM" id="CLU_005940_6_3_1"/>
<feature type="domain" description="PDEase" evidence="6">
    <location>
        <begin position="1"/>
        <end position="296"/>
    </location>
</feature>
<name>B8BQP3_THAPS</name>
<dbReference type="KEGG" id="tps:THAPSDRAFT_260917"/>
<dbReference type="Proteomes" id="UP000001449">
    <property type="component" value="Chromosome 1"/>
</dbReference>
<dbReference type="EC" id="3.1.4.17" evidence="7"/>
<dbReference type="GO" id="GO:0004114">
    <property type="term" value="F:3',5'-cyclic-nucleotide phosphodiesterase activity"/>
    <property type="evidence" value="ECO:0007669"/>
    <property type="project" value="UniProtKB-EC"/>
</dbReference>
<dbReference type="PANTHER" id="PTHR11347">
    <property type="entry name" value="CYCLIC NUCLEOTIDE PHOSPHODIESTERASE"/>
    <property type="match status" value="1"/>
</dbReference>
<dbReference type="PROSITE" id="PS51845">
    <property type="entry name" value="PDEASE_I_2"/>
    <property type="match status" value="1"/>
</dbReference>
<keyword evidence="2 7" id="KW-0378">Hydrolase</keyword>
<dbReference type="STRING" id="35128.B8BQP3"/>
<dbReference type="PRINTS" id="PR00387">
    <property type="entry name" value="PDIESTERASE1"/>
</dbReference>
<feature type="binding site" evidence="5">
    <location>
        <position position="38"/>
    </location>
    <ligand>
        <name>Zn(2+)</name>
        <dbReference type="ChEBI" id="CHEBI:29105"/>
        <label>1</label>
    </ligand>
</feature>
<evidence type="ECO:0000256" key="5">
    <source>
        <dbReference type="PIRSR" id="PIRSR623088-3"/>
    </source>
</evidence>
<evidence type="ECO:0000256" key="1">
    <source>
        <dbReference type="ARBA" id="ARBA00022723"/>
    </source>
</evidence>
<evidence type="ECO:0000256" key="2">
    <source>
        <dbReference type="ARBA" id="ARBA00022801"/>
    </source>
</evidence>
<proteinExistence type="predicted"/>
<dbReference type="Pfam" id="PF00233">
    <property type="entry name" value="PDEase_I"/>
    <property type="match status" value="1"/>
</dbReference>
<evidence type="ECO:0000313" key="7">
    <source>
        <dbReference type="EMBL" id="EED95818.1"/>
    </source>
</evidence>
<dbReference type="EMBL" id="CM000638">
    <property type="protein sequence ID" value="EED95818.1"/>
    <property type="molecule type" value="Genomic_DNA"/>
</dbReference>
<feature type="binding site" evidence="5">
    <location>
        <position position="80"/>
    </location>
    <ligand>
        <name>Zn(2+)</name>
        <dbReference type="ChEBI" id="CHEBI:29105"/>
        <label>1</label>
    </ligand>
</feature>
<dbReference type="eggNOG" id="KOG3689">
    <property type="taxonomic scope" value="Eukaryota"/>
</dbReference>
<feature type="binding site" evidence="4">
    <location>
        <position position="80"/>
    </location>
    <ligand>
        <name>AMP</name>
        <dbReference type="ChEBI" id="CHEBI:456215"/>
    </ligand>
</feature>
<protein>
    <submittedName>
        <fullName evidence="7">3',5'-cyclic nucleotide phosphodiesterase</fullName>
        <ecNumber evidence="7">3.1.4.17</ecNumber>
    </submittedName>
</protein>
<dbReference type="InterPro" id="IPR023174">
    <property type="entry name" value="PDEase_CS"/>
</dbReference>
<reference evidence="7 8" key="2">
    <citation type="journal article" date="2008" name="Nature">
        <title>The Phaeodactylum genome reveals the evolutionary history of diatom genomes.</title>
        <authorList>
            <person name="Bowler C."/>
            <person name="Allen A.E."/>
            <person name="Badger J.H."/>
            <person name="Grimwood J."/>
            <person name="Jabbari K."/>
            <person name="Kuo A."/>
            <person name="Maheswari U."/>
            <person name="Martens C."/>
            <person name="Maumus F."/>
            <person name="Otillar R.P."/>
            <person name="Rayko E."/>
            <person name="Salamov A."/>
            <person name="Vandepoele K."/>
            <person name="Beszteri B."/>
            <person name="Gruber A."/>
            <person name="Heijde M."/>
            <person name="Katinka M."/>
            <person name="Mock T."/>
            <person name="Valentin K."/>
            <person name="Verret F."/>
            <person name="Berges J.A."/>
            <person name="Brownlee C."/>
            <person name="Cadoret J.P."/>
            <person name="Chiovitti A."/>
            <person name="Choi C.J."/>
            <person name="Coesel S."/>
            <person name="De Martino A."/>
            <person name="Detter J.C."/>
            <person name="Durkin C."/>
            <person name="Falciatore A."/>
            <person name="Fournet J."/>
            <person name="Haruta M."/>
            <person name="Huysman M.J."/>
            <person name="Jenkins B.D."/>
            <person name="Jiroutova K."/>
            <person name="Jorgensen R.E."/>
            <person name="Joubert Y."/>
            <person name="Kaplan A."/>
            <person name="Kroger N."/>
            <person name="Kroth P.G."/>
            <person name="La Roche J."/>
            <person name="Lindquist E."/>
            <person name="Lommer M."/>
            <person name="Martin-Jezequel V."/>
            <person name="Lopez P.J."/>
            <person name="Lucas S."/>
            <person name="Mangogna M."/>
            <person name="McGinnis K."/>
            <person name="Medlin L.K."/>
            <person name="Montsant A."/>
            <person name="Oudot-Le Secq M.P."/>
            <person name="Napoli C."/>
            <person name="Obornik M."/>
            <person name="Parker M.S."/>
            <person name="Petit J.L."/>
            <person name="Porcel B.M."/>
            <person name="Poulsen N."/>
            <person name="Robison M."/>
            <person name="Rychlewski L."/>
            <person name="Rynearson T.A."/>
            <person name="Schmutz J."/>
            <person name="Shapiro H."/>
            <person name="Siaut M."/>
            <person name="Stanley M."/>
            <person name="Sussman M.R."/>
            <person name="Taylor A.R."/>
            <person name="Vardi A."/>
            <person name="von Dassow P."/>
            <person name="Vyverman W."/>
            <person name="Willis A."/>
            <person name="Wyrwicz L.S."/>
            <person name="Rokhsar D.S."/>
            <person name="Weissenbach J."/>
            <person name="Armbrust E.V."/>
            <person name="Green B.R."/>
            <person name="Van de Peer Y."/>
            <person name="Grigoriev I.V."/>
        </authorList>
    </citation>
    <scope>NUCLEOTIDE SEQUENCE [LARGE SCALE GENOMIC DNA]</scope>
    <source>
        <strain evidence="7 8">CCMP1335</strain>
    </source>
</reference>
<evidence type="ECO:0000256" key="4">
    <source>
        <dbReference type="PIRSR" id="PIRSR623088-2"/>
    </source>
</evidence>
<dbReference type="RefSeq" id="XP_002286177.1">
    <property type="nucleotide sequence ID" value="XM_002286141.1"/>
</dbReference>
<dbReference type="SUPFAM" id="SSF109604">
    <property type="entry name" value="HD-domain/PDEase-like"/>
    <property type="match status" value="1"/>
</dbReference>
<dbReference type="GO" id="GO:0007165">
    <property type="term" value="P:signal transduction"/>
    <property type="evidence" value="ECO:0007669"/>
    <property type="project" value="InterPro"/>
</dbReference>
<feature type="binding site" evidence="5">
    <location>
        <position position="80"/>
    </location>
    <ligand>
        <name>Zn(2+)</name>
        <dbReference type="ChEBI" id="CHEBI:29105"/>
        <label>2</label>
    </ligand>
</feature>
<dbReference type="GeneID" id="7451445"/>
<sequence length="303" mass="34738">MGGYNFIDHLHLQPSKLINSLRCIESWYNDVPYHNNIHVLDVLHTVNVMLPHDNTIHFSFLDNITSLDVYSILLSAIIHDISHEGLNNLYYQNNPLAFHDELTLEPFHDVFGRRLLQRHGAFEGLSDEEQKYSEEVISSAVIGTTMANHFDLFTLLQNEVQSAFSDEDGAATSEDGMDTRYNKTAFLSFLVHAADISSPTKPFPMFSQWIPRVFTEFFRQGDLEGKQGHPISPLCNRRELTEQTIAESQVMFINTFVKPMYELIGKICTWIKEDVVPLLDANLNAMTSWVDELKVKEKREATK</sequence>
<reference evidence="7 8" key="1">
    <citation type="journal article" date="2004" name="Science">
        <title>The genome of the diatom Thalassiosira pseudonana: ecology, evolution, and metabolism.</title>
        <authorList>
            <person name="Armbrust E.V."/>
            <person name="Berges J.A."/>
            <person name="Bowler C."/>
            <person name="Green B.R."/>
            <person name="Martinez D."/>
            <person name="Putnam N.H."/>
            <person name="Zhou S."/>
            <person name="Allen A.E."/>
            <person name="Apt K.E."/>
            <person name="Bechner M."/>
            <person name="Brzezinski M.A."/>
            <person name="Chaal B.K."/>
            <person name="Chiovitti A."/>
            <person name="Davis A.K."/>
            <person name="Demarest M.S."/>
            <person name="Detter J.C."/>
            <person name="Glavina T."/>
            <person name="Goodstein D."/>
            <person name="Hadi M.Z."/>
            <person name="Hellsten U."/>
            <person name="Hildebrand M."/>
            <person name="Jenkins B.D."/>
            <person name="Jurka J."/>
            <person name="Kapitonov V.V."/>
            <person name="Kroger N."/>
            <person name="Lau W.W."/>
            <person name="Lane T.W."/>
            <person name="Larimer F.W."/>
            <person name="Lippmeier J.C."/>
            <person name="Lucas S."/>
            <person name="Medina M."/>
            <person name="Montsant A."/>
            <person name="Obornik M."/>
            <person name="Parker M.S."/>
            <person name="Palenik B."/>
            <person name="Pazour G.J."/>
            <person name="Richardson P.M."/>
            <person name="Rynearson T.A."/>
            <person name="Saito M.A."/>
            <person name="Schwartz D.C."/>
            <person name="Thamatrakoln K."/>
            <person name="Valentin K."/>
            <person name="Vardi A."/>
            <person name="Wilkerson F.P."/>
            <person name="Rokhsar D.S."/>
        </authorList>
    </citation>
    <scope>NUCLEOTIDE SEQUENCE [LARGE SCALE GENOMIC DNA]</scope>
    <source>
        <strain evidence="7 8">CCMP1335</strain>
    </source>
</reference>
<keyword evidence="1 5" id="KW-0479">Metal-binding</keyword>
<feature type="binding site" evidence="4">
    <location>
        <position position="195"/>
    </location>
    <ligand>
        <name>AMP</name>
        <dbReference type="ChEBI" id="CHEBI:456215"/>
    </ligand>
</feature>
<dbReference type="PROSITE" id="PS00126">
    <property type="entry name" value="PDEASE_I_1"/>
    <property type="match status" value="1"/>
</dbReference>
<evidence type="ECO:0000259" key="6">
    <source>
        <dbReference type="PROSITE" id="PS51845"/>
    </source>
</evidence>
<evidence type="ECO:0000313" key="8">
    <source>
        <dbReference type="Proteomes" id="UP000001449"/>
    </source>
</evidence>
<feature type="active site" description="Proton donor" evidence="3">
    <location>
        <position position="34"/>
    </location>
</feature>
<accession>B8BQP3</accession>
<dbReference type="InParanoid" id="B8BQP3"/>
<feature type="binding site" evidence="5">
    <location>
        <position position="79"/>
    </location>
    <ligand>
        <name>Zn(2+)</name>
        <dbReference type="ChEBI" id="CHEBI:29105"/>
        <label>1</label>
    </ligand>
</feature>
<dbReference type="GO" id="GO:0046872">
    <property type="term" value="F:metal ion binding"/>
    <property type="evidence" value="ECO:0007669"/>
    <property type="project" value="UniProtKB-KW"/>
</dbReference>
<dbReference type="OMA" id="CTWIKED"/>
<dbReference type="InterPro" id="IPR036971">
    <property type="entry name" value="PDEase_catalytic_dom_sf"/>
</dbReference>
<keyword evidence="8" id="KW-1185">Reference proteome</keyword>
<gene>
    <name evidence="7" type="ORF">THAPSDRAFT_260917</name>
</gene>
<dbReference type="PaxDb" id="35128-Thaps260917"/>
<evidence type="ECO:0000256" key="3">
    <source>
        <dbReference type="PIRSR" id="PIRSR623088-1"/>
    </source>
</evidence>
<feature type="binding site" evidence="4">
    <location>
        <position position="249"/>
    </location>
    <ligand>
        <name>AMP</name>
        <dbReference type="ChEBI" id="CHEBI:456215"/>
    </ligand>
</feature>
<feature type="non-terminal residue" evidence="7">
    <location>
        <position position="303"/>
    </location>
</feature>
<dbReference type="SMART" id="SM00471">
    <property type="entry name" value="HDc"/>
    <property type="match status" value="1"/>
</dbReference>
<dbReference type="Gene3D" id="1.10.1300.10">
    <property type="entry name" value="3'5'-cyclic nucleotide phosphodiesterase, catalytic domain"/>
    <property type="match status" value="1"/>
</dbReference>
<feature type="binding site" evidence="4">
    <location>
        <begin position="34"/>
        <end position="38"/>
    </location>
    <ligand>
        <name>AMP</name>
        <dbReference type="ChEBI" id="CHEBI:456215"/>
    </ligand>
</feature>
<organism evidence="7 8">
    <name type="scientific">Thalassiosira pseudonana</name>
    <name type="common">Marine diatom</name>
    <name type="synonym">Cyclotella nana</name>
    <dbReference type="NCBI Taxonomy" id="35128"/>
    <lineage>
        <taxon>Eukaryota</taxon>
        <taxon>Sar</taxon>
        <taxon>Stramenopiles</taxon>
        <taxon>Ochrophyta</taxon>
        <taxon>Bacillariophyta</taxon>
        <taxon>Coscinodiscophyceae</taxon>
        <taxon>Thalassiosirophycidae</taxon>
        <taxon>Thalassiosirales</taxon>
        <taxon>Thalassiosiraceae</taxon>
        <taxon>Thalassiosira</taxon>
    </lineage>
</organism>
<feature type="binding site" evidence="5">
    <location>
        <position position="195"/>
    </location>
    <ligand>
        <name>Zn(2+)</name>
        <dbReference type="ChEBI" id="CHEBI:29105"/>
        <label>1</label>
    </ligand>
</feature>